<protein>
    <submittedName>
        <fullName evidence="14">Cytochrome P450</fullName>
    </submittedName>
</protein>
<comment type="subcellular location">
    <subcellularLocation>
        <location evidence="2">Membrane</location>
        <topology evidence="2">Single-pass membrane protein</topology>
    </subcellularLocation>
</comment>
<dbReference type="Proteomes" id="UP001140206">
    <property type="component" value="Chromosome 3"/>
</dbReference>
<keyword evidence="5" id="KW-0812">Transmembrane</keyword>
<dbReference type="PANTHER" id="PTHR47956:SF4">
    <property type="entry name" value="CYTOCHROME P450 71A21-RELATED"/>
    <property type="match status" value="1"/>
</dbReference>
<comment type="similarity">
    <text evidence="3 13">Belongs to the cytochrome P450 family.</text>
</comment>
<evidence type="ECO:0000256" key="1">
    <source>
        <dbReference type="ARBA" id="ARBA00001971"/>
    </source>
</evidence>
<organism evidence="14 15">
    <name type="scientific">Rhynchospora pubera</name>
    <dbReference type="NCBI Taxonomy" id="906938"/>
    <lineage>
        <taxon>Eukaryota</taxon>
        <taxon>Viridiplantae</taxon>
        <taxon>Streptophyta</taxon>
        <taxon>Embryophyta</taxon>
        <taxon>Tracheophyta</taxon>
        <taxon>Spermatophyta</taxon>
        <taxon>Magnoliopsida</taxon>
        <taxon>Liliopsida</taxon>
        <taxon>Poales</taxon>
        <taxon>Cyperaceae</taxon>
        <taxon>Cyperoideae</taxon>
        <taxon>Rhynchosporeae</taxon>
        <taxon>Rhynchospora</taxon>
    </lineage>
</organism>
<dbReference type="GO" id="GO:0005506">
    <property type="term" value="F:iron ion binding"/>
    <property type="evidence" value="ECO:0007669"/>
    <property type="project" value="InterPro"/>
</dbReference>
<evidence type="ECO:0000256" key="6">
    <source>
        <dbReference type="ARBA" id="ARBA00022723"/>
    </source>
</evidence>
<keyword evidence="11" id="KW-0472">Membrane</keyword>
<dbReference type="InterPro" id="IPR002401">
    <property type="entry name" value="Cyt_P450_E_grp-I"/>
</dbReference>
<dbReference type="PROSITE" id="PS00086">
    <property type="entry name" value="CYTOCHROME_P450"/>
    <property type="match status" value="1"/>
</dbReference>
<comment type="cofactor">
    <cofactor evidence="1 12">
        <name>heme</name>
        <dbReference type="ChEBI" id="CHEBI:30413"/>
    </cofactor>
</comment>
<dbReference type="Pfam" id="PF00067">
    <property type="entry name" value="p450"/>
    <property type="match status" value="1"/>
</dbReference>
<evidence type="ECO:0000256" key="2">
    <source>
        <dbReference type="ARBA" id="ARBA00004167"/>
    </source>
</evidence>
<dbReference type="EMBL" id="JAMFTS010000003">
    <property type="protein sequence ID" value="KAJ4774828.1"/>
    <property type="molecule type" value="Genomic_DNA"/>
</dbReference>
<keyword evidence="7" id="KW-1133">Transmembrane helix</keyword>
<dbReference type="GO" id="GO:0004497">
    <property type="term" value="F:monooxygenase activity"/>
    <property type="evidence" value="ECO:0007669"/>
    <property type="project" value="UniProtKB-KW"/>
</dbReference>
<dbReference type="InterPro" id="IPR001128">
    <property type="entry name" value="Cyt_P450"/>
</dbReference>
<keyword evidence="15" id="KW-1185">Reference proteome</keyword>
<dbReference type="FunFam" id="1.10.630.10:FF:000126">
    <property type="entry name" value="Predicted protein"/>
    <property type="match status" value="1"/>
</dbReference>
<evidence type="ECO:0000256" key="13">
    <source>
        <dbReference type="RuleBase" id="RU000461"/>
    </source>
</evidence>
<dbReference type="Gene3D" id="1.10.630.10">
    <property type="entry name" value="Cytochrome P450"/>
    <property type="match status" value="1"/>
</dbReference>
<keyword evidence="9 12" id="KW-0408">Iron</keyword>
<evidence type="ECO:0000256" key="8">
    <source>
        <dbReference type="ARBA" id="ARBA00023002"/>
    </source>
</evidence>
<evidence type="ECO:0000256" key="12">
    <source>
        <dbReference type="PIRSR" id="PIRSR602401-1"/>
    </source>
</evidence>
<evidence type="ECO:0000313" key="14">
    <source>
        <dbReference type="EMBL" id="KAJ4774828.1"/>
    </source>
</evidence>
<feature type="binding site" description="axial binding residue" evidence="12">
    <location>
        <position position="167"/>
    </location>
    <ligand>
        <name>heme</name>
        <dbReference type="ChEBI" id="CHEBI:30413"/>
    </ligand>
    <ligandPart>
        <name>Fe</name>
        <dbReference type="ChEBI" id="CHEBI:18248"/>
    </ligandPart>
</feature>
<sequence>MRAREDGTAGFDLSENDIIAIVRDITATATDTTFNTLEWIMSELMKNPNVMAKAQTEIRQIAGKKTMVTEDDLNQIEYIRAVIKEAMRLHPPAPVLVPHESTTTVIIHGYEIPPKTKLIVNAWAIARDPQSWEAPEEFRPERFLGSEVDFRGNDFQFIPFGEDRRMCPAINFAMVTIELAIANLLYSFDWRLPGRDLDMDEGVGLSVPRKNPLYLIATKF</sequence>
<dbReference type="AlphaFoldDB" id="A0AAV8E997"/>
<dbReference type="GO" id="GO:0020037">
    <property type="term" value="F:heme binding"/>
    <property type="evidence" value="ECO:0007669"/>
    <property type="project" value="InterPro"/>
</dbReference>
<comment type="caution">
    <text evidence="14">The sequence shown here is derived from an EMBL/GenBank/DDBJ whole genome shotgun (WGS) entry which is preliminary data.</text>
</comment>
<dbReference type="GO" id="GO:0016705">
    <property type="term" value="F:oxidoreductase activity, acting on paired donors, with incorporation or reduction of molecular oxygen"/>
    <property type="evidence" value="ECO:0007669"/>
    <property type="project" value="InterPro"/>
</dbReference>
<dbReference type="InterPro" id="IPR050193">
    <property type="entry name" value="Cytochrome_P450_71"/>
</dbReference>
<dbReference type="SUPFAM" id="SSF48264">
    <property type="entry name" value="Cytochrome P450"/>
    <property type="match status" value="1"/>
</dbReference>
<evidence type="ECO:0000256" key="3">
    <source>
        <dbReference type="ARBA" id="ARBA00010617"/>
    </source>
</evidence>
<dbReference type="PRINTS" id="PR00463">
    <property type="entry name" value="EP450I"/>
</dbReference>
<dbReference type="InterPro" id="IPR017972">
    <property type="entry name" value="Cyt_P450_CS"/>
</dbReference>
<evidence type="ECO:0000256" key="5">
    <source>
        <dbReference type="ARBA" id="ARBA00022692"/>
    </source>
</evidence>
<dbReference type="PANTHER" id="PTHR47956">
    <property type="entry name" value="CYTOCHROME P450 71B11-RELATED"/>
    <property type="match status" value="1"/>
</dbReference>
<name>A0AAV8E997_9POAL</name>
<evidence type="ECO:0000256" key="4">
    <source>
        <dbReference type="ARBA" id="ARBA00022617"/>
    </source>
</evidence>
<gene>
    <name evidence="14" type="ORF">LUZ62_059085</name>
</gene>
<evidence type="ECO:0000256" key="9">
    <source>
        <dbReference type="ARBA" id="ARBA00023004"/>
    </source>
</evidence>
<evidence type="ECO:0000256" key="7">
    <source>
        <dbReference type="ARBA" id="ARBA00022989"/>
    </source>
</evidence>
<accession>A0AAV8E997</accession>
<dbReference type="GO" id="GO:0016020">
    <property type="term" value="C:membrane"/>
    <property type="evidence" value="ECO:0007669"/>
    <property type="project" value="UniProtKB-SubCell"/>
</dbReference>
<evidence type="ECO:0000256" key="10">
    <source>
        <dbReference type="ARBA" id="ARBA00023033"/>
    </source>
</evidence>
<keyword evidence="10 13" id="KW-0503">Monooxygenase</keyword>
<dbReference type="InterPro" id="IPR036396">
    <property type="entry name" value="Cyt_P450_sf"/>
</dbReference>
<reference evidence="14" key="1">
    <citation type="submission" date="2022-08" db="EMBL/GenBank/DDBJ databases">
        <authorList>
            <person name="Marques A."/>
        </authorList>
    </citation>
    <scope>NUCLEOTIDE SEQUENCE</scope>
    <source>
        <strain evidence="14">RhyPub2mFocal</strain>
        <tissue evidence="14">Leaves</tissue>
    </source>
</reference>
<dbReference type="PRINTS" id="PR00385">
    <property type="entry name" value="P450"/>
</dbReference>
<keyword evidence="4 12" id="KW-0349">Heme</keyword>
<proteinExistence type="inferred from homology"/>
<keyword evidence="6 12" id="KW-0479">Metal-binding</keyword>
<evidence type="ECO:0000256" key="11">
    <source>
        <dbReference type="ARBA" id="ARBA00023136"/>
    </source>
</evidence>
<keyword evidence="8 13" id="KW-0560">Oxidoreductase</keyword>
<evidence type="ECO:0000313" key="15">
    <source>
        <dbReference type="Proteomes" id="UP001140206"/>
    </source>
</evidence>